<dbReference type="InterPro" id="IPR036986">
    <property type="entry name" value="S4_RNA-bd_sf"/>
</dbReference>
<dbReference type="RefSeq" id="WP_340334762.1">
    <property type="nucleotide sequence ID" value="NZ_JBBKZS010000003.1"/>
</dbReference>
<comment type="catalytic activity">
    <reaction evidence="2">
        <text>uridine(2604) in 23S rRNA = pseudouridine(2604) in 23S rRNA</text>
        <dbReference type="Rhea" id="RHEA:38875"/>
        <dbReference type="Rhea" id="RHEA-COMP:10093"/>
        <dbReference type="Rhea" id="RHEA-COMP:10094"/>
        <dbReference type="ChEBI" id="CHEBI:65314"/>
        <dbReference type="ChEBI" id="CHEBI:65315"/>
        <dbReference type="EC" id="5.4.99.21"/>
    </reaction>
</comment>
<comment type="catalytic activity">
    <reaction evidence="1">
        <text>uridine(35) in tRNA(Tyr) = pseudouridine(35) in tRNA(Tyr)</text>
        <dbReference type="Rhea" id="RHEA:60556"/>
        <dbReference type="Rhea" id="RHEA-COMP:15607"/>
        <dbReference type="Rhea" id="RHEA-COMP:15608"/>
        <dbReference type="ChEBI" id="CHEBI:65314"/>
        <dbReference type="ChEBI" id="CHEBI:65315"/>
    </reaction>
</comment>
<dbReference type="SUPFAM" id="SSF55174">
    <property type="entry name" value="Alpha-L RNA-binding motif"/>
    <property type="match status" value="1"/>
</dbReference>
<dbReference type="PANTHER" id="PTHR47683:SF2">
    <property type="entry name" value="RNA-BINDING S4 DOMAIN-CONTAINING PROTEIN"/>
    <property type="match status" value="1"/>
</dbReference>
<evidence type="ECO:0000256" key="10">
    <source>
        <dbReference type="PROSITE-ProRule" id="PRU00182"/>
    </source>
</evidence>
<accession>A0ABU8X4V0</accession>
<dbReference type="EMBL" id="JBBKZS010000003">
    <property type="protein sequence ID" value="MEJ8854669.1"/>
    <property type="molecule type" value="Genomic_DNA"/>
</dbReference>
<dbReference type="InterPro" id="IPR002942">
    <property type="entry name" value="S4_RNA-bd"/>
</dbReference>
<evidence type="ECO:0000256" key="1">
    <source>
        <dbReference type="ARBA" id="ARBA00036390"/>
    </source>
</evidence>
<reference evidence="12 13" key="1">
    <citation type="submission" date="2024-03" db="EMBL/GenBank/DDBJ databases">
        <title>Novel species of the genus Variovorax.</title>
        <authorList>
            <person name="Liu Q."/>
            <person name="Xin Y.-H."/>
        </authorList>
    </citation>
    <scope>NUCLEOTIDE SEQUENCE [LARGE SCALE GENOMIC DNA]</scope>
    <source>
        <strain evidence="12 13">KACC 18901</strain>
    </source>
</reference>
<dbReference type="SUPFAM" id="SSF55120">
    <property type="entry name" value="Pseudouridine synthase"/>
    <property type="match status" value="1"/>
</dbReference>
<keyword evidence="10" id="KW-0694">RNA-binding</keyword>
<dbReference type="InterPro" id="IPR020103">
    <property type="entry name" value="PsdUridine_synth_cat_dom_sf"/>
</dbReference>
<evidence type="ECO:0000256" key="2">
    <source>
        <dbReference type="ARBA" id="ARBA00036535"/>
    </source>
</evidence>
<dbReference type="SMART" id="SM00363">
    <property type="entry name" value="S4"/>
    <property type="match status" value="1"/>
</dbReference>
<dbReference type="PANTHER" id="PTHR47683">
    <property type="entry name" value="PSEUDOURIDINE SYNTHASE FAMILY PROTEIN-RELATED"/>
    <property type="match status" value="1"/>
</dbReference>
<dbReference type="Proteomes" id="UP001367030">
    <property type="component" value="Unassembled WGS sequence"/>
</dbReference>
<proteinExistence type="predicted"/>
<feature type="domain" description="RNA-binding S4" evidence="11">
    <location>
        <begin position="16"/>
        <end position="77"/>
    </location>
</feature>
<dbReference type="InterPro" id="IPR050343">
    <property type="entry name" value="RsuA_PseudoU_synthase"/>
</dbReference>
<evidence type="ECO:0000256" key="5">
    <source>
        <dbReference type="ARBA" id="ARBA00041420"/>
    </source>
</evidence>
<dbReference type="CDD" id="cd00165">
    <property type="entry name" value="S4"/>
    <property type="match status" value="1"/>
</dbReference>
<evidence type="ECO:0000256" key="4">
    <source>
        <dbReference type="ARBA" id="ARBA00039989"/>
    </source>
</evidence>
<comment type="caution">
    <text evidence="12">The sequence shown here is derived from an EMBL/GenBank/DDBJ whole genome shotgun (WGS) entry which is preliminary data.</text>
</comment>
<dbReference type="PROSITE" id="PS50889">
    <property type="entry name" value="S4"/>
    <property type="match status" value="1"/>
</dbReference>
<gene>
    <name evidence="12" type="ORF">WKW79_08815</name>
</gene>
<evidence type="ECO:0000259" key="11">
    <source>
        <dbReference type="SMART" id="SM00363"/>
    </source>
</evidence>
<dbReference type="Pfam" id="PF01479">
    <property type="entry name" value="S4"/>
    <property type="match status" value="1"/>
</dbReference>
<keyword evidence="13" id="KW-1185">Reference proteome</keyword>
<sequence length="251" mass="27531">MTKQRADAVQDEEEGIRLAKRVAAMANVSRREAELLIENGAVRVDGHVVEVPARRVRDEQQVEIASGARPVAVEPVTLLLHKPAGIAFDAPLAKLLVAKKHSESDRRPALQRHFAGQQCFTPIETGASGLIVFTQEPRVQRKLVEDAGLIENEVMVDVEGPVDAAALHRLNQSPVIDGRAMLPAKVSIGRQTEARTGLRFAIKGSWPGQIAQMCDMVGLRILQMKRIRVGRLPLAGLEVGEWRFMAPGERV</sequence>
<evidence type="ECO:0000256" key="6">
    <source>
        <dbReference type="ARBA" id="ARBA00041697"/>
    </source>
</evidence>
<evidence type="ECO:0000256" key="3">
    <source>
        <dbReference type="ARBA" id="ARBA00038922"/>
    </source>
</evidence>
<dbReference type="EC" id="5.4.99.21" evidence="3"/>
<evidence type="ECO:0000256" key="7">
    <source>
        <dbReference type="ARBA" id="ARBA00042843"/>
    </source>
</evidence>
<dbReference type="Gene3D" id="3.30.2350.10">
    <property type="entry name" value="Pseudouridine synthase"/>
    <property type="match status" value="1"/>
</dbReference>
<organism evidence="12 13">
    <name type="scientific">Variovorax robiniae</name>
    <dbReference type="NCBI Taxonomy" id="1836199"/>
    <lineage>
        <taxon>Bacteria</taxon>
        <taxon>Pseudomonadati</taxon>
        <taxon>Pseudomonadota</taxon>
        <taxon>Betaproteobacteria</taxon>
        <taxon>Burkholderiales</taxon>
        <taxon>Comamonadaceae</taxon>
        <taxon>Variovorax</taxon>
    </lineage>
</organism>
<name>A0ABU8X4V0_9BURK</name>
<evidence type="ECO:0000313" key="13">
    <source>
        <dbReference type="Proteomes" id="UP001367030"/>
    </source>
</evidence>
<evidence type="ECO:0000256" key="8">
    <source>
        <dbReference type="ARBA" id="ARBA00042890"/>
    </source>
</evidence>
<protein>
    <recommendedName>
        <fullName evidence="4">Dual-specificity RNA pseudouridine synthase RluF</fullName>
        <ecNumber evidence="3">5.4.99.21</ecNumber>
    </recommendedName>
    <alternativeName>
        <fullName evidence="6">23S rRNA pseudouridine(2604) synthase</fullName>
    </alternativeName>
    <alternativeName>
        <fullName evidence="8">Ribosomal large subunit pseudouridine synthase F</fullName>
    </alternativeName>
    <alternativeName>
        <fullName evidence="7">rRNA pseudouridylate synthase F</fullName>
    </alternativeName>
    <alternativeName>
        <fullName evidence="9">rRNA-uridine isomerase F</fullName>
    </alternativeName>
    <alternativeName>
        <fullName evidence="5">tRNA(Tyr) pseudouridine(35) synthase</fullName>
    </alternativeName>
</protein>
<evidence type="ECO:0000256" key="9">
    <source>
        <dbReference type="ARBA" id="ARBA00043147"/>
    </source>
</evidence>
<dbReference type="Gene3D" id="3.10.290.10">
    <property type="entry name" value="RNA-binding S4 domain"/>
    <property type="match status" value="1"/>
</dbReference>
<evidence type="ECO:0000313" key="12">
    <source>
        <dbReference type="EMBL" id="MEJ8854669.1"/>
    </source>
</evidence>